<dbReference type="AlphaFoldDB" id="A0AAV9TVU2"/>
<evidence type="ECO:0000313" key="4">
    <source>
        <dbReference type="EMBL" id="KAK6227555.1"/>
    </source>
</evidence>
<dbReference type="SUPFAM" id="SSF53474">
    <property type="entry name" value="alpha/beta-Hydrolases"/>
    <property type="match status" value="1"/>
</dbReference>
<dbReference type="InterPro" id="IPR029058">
    <property type="entry name" value="AB_hydrolase_fold"/>
</dbReference>
<dbReference type="InterPro" id="IPR000675">
    <property type="entry name" value="Cutinase/axe"/>
</dbReference>
<keyword evidence="3" id="KW-0732">Signal</keyword>
<protein>
    <submittedName>
        <fullName evidence="4">Acetylxylan esterase 2 (Cutinase)</fullName>
    </submittedName>
</protein>
<evidence type="ECO:0000313" key="5">
    <source>
        <dbReference type="Proteomes" id="UP001327957"/>
    </source>
</evidence>
<dbReference type="PANTHER" id="PTHR33630:SF9">
    <property type="entry name" value="CUTINASE 4"/>
    <property type="match status" value="1"/>
</dbReference>
<feature type="chain" id="PRO_5043418135" evidence="3">
    <location>
        <begin position="25"/>
        <end position="281"/>
    </location>
</feature>
<keyword evidence="2" id="KW-1015">Disulfide bond</keyword>
<comment type="caution">
    <text evidence="4">The sequence shown here is derived from an EMBL/GenBank/DDBJ whole genome shotgun (WGS) entry which is preliminary data.</text>
</comment>
<feature type="signal peptide" evidence="3">
    <location>
        <begin position="1"/>
        <end position="24"/>
    </location>
</feature>
<organism evidence="4 5">
    <name type="scientific">Colletotrichum tabaci</name>
    <dbReference type="NCBI Taxonomy" id="1209068"/>
    <lineage>
        <taxon>Eukaryota</taxon>
        <taxon>Fungi</taxon>
        <taxon>Dikarya</taxon>
        <taxon>Ascomycota</taxon>
        <taxon>Pezizomycotina</taxon>
        <taxon>Sordariomycetes</taxon>
        <taxon>Hypocreomycetidae</taxon>
        <taxon>Glomerellales</taxon>
        <taxon>Glomerellaceae</taxon>
        <taxon>Colletotrichum</taxon>
        <taxon>Colletotrichum destructivum species complex</taxon>
    </lineage>
</organism>
<evidence type="ECO:0000256" key="3">
    <source>
        <dbReference type="SAM" id="SignalP"/>
    </source>
</evidence>
<keyword evidence="5" id="KW-1185">Reference proteome</keyword>
<dbReference type="SMART" id="SM01110">
    <property type="entry name" value="Cutinase"/>
    <property type="match status" value="1"/>
</dbReference>
<proteinExistence type="predicted"/>
<evidence type="ECO:0000256" key="2">
    <source>
        <dbReference type="ARBA" id="ARBA00023157"/>
    </source>
</evidence>
<reference evidence="4 5" key="1">
    <citation type="submission" date="2023-04" db="EMBL/GenBank/DDBJ databases">
        <title>Colletotrichum tabacum stain YC1 causing leaf anthracnose on Nicotiana tabacum(L.) cv.</title>
        <authorList>
            <person name="Ji Z."/>
            <person name="Wang M."/>
            <person name="Zhang J."/>
            <person name="Wang N."/>
            <person name="Zhou Z."/>
        </authorList>
    </citation>
    <scope>NUCLEOTIDE SEQUENCE [LARGE SCALE GENOMIC DNA]</scope>
    <source>
        <strain evidence="4 5">YC1</strain>
    </source>
</reference>
<dbReference type="GO" id="GO:0052689">
    <property type="term" value="F:carboxylic ester hydrolase activity"/>
    <property type="evidence" value="ECO:0007669"/>
    <property type="project" value="UniProtKB-ARBA"/>
</dbReference>
<dbReference type="Proteomes" id="UP001327957">
    <property type="component" value="Unassembled WGS sequence"/>
</dbReference>
<sequence length="281" mass="28347">MRSKTTTAAAAAAVAGLFAATASAQNSTATCATGVHLIVARGSNEAPGSGRIGSVANGVVAAIPGSQIAPIDYPAAFENYNGSVAAGDEAMKTALVQYSSRCPDSKVALLGFSQGAQVAGDVLCGGTEDDESDQLDLDFVDTTPVPSSVVDQSVIAAILFGDPTHNASAPWNRGTSTRNGLFPRENVTACEAYASKIESYCDTGDIYCDVGNNTSVHGSYFANYTDDAVEFITAQFNASKHAANGSATPTPTGVPVSGAAASAPGLLASLAGLSMLAAYML</sequence>
<name>A0AAV9TVU2_9PEZI</name>
<dbReference type="Gene3D" id="3.40.50.1820">
    <property type="entry name" value="alpha/beta hydrolase"/>
    <property type="match status" value="1"/>
</dbReference>
<gene>
    <name evidence="4" type="ORF">QIS74_01110</name>
</gene>
<evidence type="ECO:0000256" key="1">
    <source>
        <dbReference type="ARBA" id="ARBA00022801"/>
    </source>
</evidence>
<keyword evidence="1" id="KW-0378">Hydrolase</keyword>
<accession>A0AAV9TVU2</accession>
<dbReference type="EMBL" id="JASAOK010000001">
    <property type="protein sequence ID" value="KAK6227555.1"/>
    <property type="molecule type" value="Genomic_DNA"/>
</dbReference>
<dbReference type="Pfam" id="PF01083">
    <property type="entry name" value="Cutinase"/>
    <property type="match status" value="1"/>
</dbReference>
<dbReference type="PANTHER" id="PTHR33630">
    <property type="entry name" value="CUTINASE RV1984C-RELATED-RELATED"/>
    <property type="match status" value="1"/>
</dbReference>